<evidence type="ECO:0000313" key="2">
    <source>
        <dbReference type="Proteomes" id="UP000198906"/>
    </source>
</evidence>
<evidence type="ECO:0000313" key="1">
    <source>
        <dbReference type="EMBL" id="SCL31067.1"/>
    </source>
</evidence>
<dbReference type="STRING" id="47866.GA0074694_5874"/>
<proteinExistence type="predicted"/>
<protein>
    <submittedName>
        <fullName evidence="1">Uncharacterized protein</fullName>
    </submittedName>
</protein>
<reference evidence="2" key="1">
    <citation type="submission" date="2016-06" db="EMBL/GenBank/DDBJ databases">
        <authorList>
            <person name="Varghese N."/>
        </authorList>
    </citation>
    <scope>NUCLEOTIDE SEQUENCE [LARGE SCALE GENOMIC DNA]</scope>
    <source>
        <strain evidence="2">DSM 46123</strain>
    </source>
</reference>
<sequence length="57" mass="6414">MKQAAGVALGGAAFRYRRDVLSFVRHPDEGYYDPDGRLVVHGEITRGDLLSRWHMLG</sequence>
<gene>
    <name evidence="1" type="ORF">GA0074694_5874</name>
</gene>
<dbReference type="EMBL" id="FMHU01000002">
    <property type="protein sequence ID" value="SCL31067.1"/>
    <property type="molecule type" value="Genomic_DNA"/>
</dbReference>
<accession>A0A1C6SNQ3</accession>
<dbReference type="AlphaFoldDB" id="A0A1C6SNQ3"/>
<dbReference type="Proteomes" id="UP000198906">
    <property type="component" value="Unassembled WGS sequence"/>
</dbReference>
<name>A0A1C6SNQ3_9ACTN</name>
<organism evidence="1 2">
    <name type="scientific">Micromonospora inyonensis</name>
    <dbReference type="NCBI Taxonomy" id="47866"/>
    <lineage>
        <taxon>Bacteria</taxon>
        <taxon>Bacillati</taxon>
        <taxon>Actinomycetota</taxon>
        <taxon>Actinomycetes</taxon>
        <taxon>Micromonosporales</taxon>
        <taxon>Micromonosporaceae</taxon>
        <taxon>Micromonospora</taxon>
    </lineage>
</organism>
<keyword evidence="2" id="KW-1185">Reference proteome</keyword>